<keyword evidence="5 8" id="KW-0812">Transmembrane</keyword>
<dbReference type="EMBL" id="CAEZTA010000026">
    <property type="protein sequence ID" value="CAB4552372.1"/>
    <property type="molecule type" value="Genomic_DNA"/>
</dbReference>
<feature type="transmembrane region" description="Helical" evidence="8">
    <location>
        <begin position="250"/>
        <end position="283"/>
    </location>
</feature>
<evidence type="ECO:0000256" key="6">
    <source>
        <dbReference type="ARBA" id="ARBA00022989"/>
    </source>
</evidence>
<evidence type="ECO:0000256" key="4">
    <source>
        <dbReference type="ARBA" id="ARBA00022475"/>
    </source>
</evidence>
<dbReference type="EMBL" id="CAFBNQ010000106">
    <property type="protein sequence ID" value="CAB4962397.1"/>
    <property type="molecule type" value="Genomic_DNA"/>
</dbReference>
<protein>
    <submittedName>
        <fullName evidence="10">Unannotated protein</fullName>
    </submittedName>
</protein>
<accession>A0A6J7L363</accession>
<keyword evidence="3" id="KW-0813">Transport</keyword>
<evidence type="ECO:0000256" key="8">
    <source>
        <dbReference type="SAM" id="Phobius"/>
    </source>
</evidence>
<gene>
    <name evidence="9" type="ORF">UFOPK1541_00339</name>
    <name evidence="10" type="ORF">UFOPK3861_00877</name>
</gene>
<keyword evidence="4" id="KW-1003">Cell membrane</keyword>
<proteinExistence type="inferred from homology"/>
<dbReference type="GO" id="GO:0005886">
    <property type="term" value="C:plasma membrane"/>
    <property type="evidence" value="ECO:0007669"/>
    <property type="project" value="UniProtKB-SubCell"/>
</dbReference>
<evidence type="ECO:0000256" key="3">
    <source>
        <dbReference type="ARBA" id="ARBA00022448"/>
    </source>
</evidence>
<reference evidence="10" key="1">
    <citation type="submission" date="2020-05" db="EMBL/GenBank/DDBJ databases">
        <authorList>
            <person name="Chiriac C."/>
            <person name="Salcher M."/>
            <person name="Ghai R."/>
            <person name="Kavagutti S V."/>
        </authorList>
    </citation>
    <scope>NUCLEOTIDE SEQUENCE</scope>
</reference>
<evidence type="ECO:0000256" key="2">
    <source>
        <dbReference type="ARBA" id="ARBA00009773"/>
    </source>
</evidence>
<feature type="transmembrane region" description="Helical" evidence="8">
    <location>
        <begin position="208"/>
        <end position="229"/>
    </location>
</feature>
<dbReference type="GO" id="GO:0055085">
    <property type="term" value="P:transmembrane transport"/>
    <property type="evidence" value="ECO:0007669"/>
    <property type="project" value="TreeGrafter"/>
</dbReference>
<evidence type="ECO:0000313" key="9">
    <source>
        <dbReference type="EMBL" id="CAB4552372.1"/>
    </source>
</evidence>
<dbReference type="AlphaFoldDB" id="A0A6J7L363"/>
<feature type="transmembrane region" description="Helical" evidence="8">
    <location>
        <begin position="316"/>
        <end position="337"/>
    </location>
</feature>
<keyword evidence="7 8" id="KW-0472">Membrane</keyword>
<comment type="similarity">
    <text evidence="2">Belongs to the autoinducer-2 exporter (AI-2E) (TC 2.A.86) family.</text>
</comment>
<dbReference type="PANTHER" id="PTHR21716">
    <property type="entry name" value="TRANSMEMBRANE PROTEIN"/>
    <property type="match status" value="1"/>
</dbReference>
<comment type="subcellular location">
    <subcellularLocation>
        <location evidence="1">Cell membrane</location>
        <topology evidence="1">Multi-pass membrane protein</topology>
    </subcellularLocation>
</comment>
<dbReference type="InterPro" id="IPR002549">
    <property type="entry name" value="AI-2E-like"/>
</dbReference>
<feature type="transmembrane region" description="Helical" evidence="8">
    <location>
        <begin position="63"/>
        <end position="83"/>
    </location>
</feature>
<feature type="transmembrane region" description="Helical" evidence="8">
    <location>
        <begin position="122"/>
        <end position="144"/>
    </location>
</feature>
<dbReference type="Pfam" id="PF01594">
    <property type="entry name" value="AI-2E_transport"/>
    <property type="match status" value="1"/>
</dbReference>
<evidence type="ECO:0000256" key="7">
    <source>
        <dbReference type="ARBA" id="ARBA00023136"/>
    </source>
</evidence>
<evidence type="ECO:0000313" key="10">
    <source>
        <dbReference type="EMBL" id="CAB4962397.1"/>
    </source>
</evidence>
<dbReference type="PANTHER" id="PTHR21716:SF53">
    <property type="entry name" value="PERMEASE PERM-RELATED"/>
    <property type="match status" value="1"/>
</dbReference>
<sequence>MTAAISSPNPVMRNAMYEGYRFRIGGMAIADRIKRKPKSKVKAKAVPTDFGALGHPIDRSHPFYFGFVATLGALIALVLMRALASTSQIFVLIIVALFLATGLNPAVVAIQKRGLSRTNAVAVIFMSVIVFVVFFIAVVVPPVVSQGTQLINSLPALLTDLDKNKTIADLNAQFGIIDTLQSKLKEITSDGTLIISAFGGVIGVGKSVLSGTFTALTILILTLYFITSLPQMTELGLRFVPASRRDRVSLLTNAVISRVGSFVGSQILIAAMASVFVLALSLVLSLPSPVAIAMIVLVCGLIPLIGHFIGCTVVTIIALTQSVSIAAVAFIAYVVYVQVENYIVTPRIMKRTLSVPGAVTIISALIGSSLLGLIGGLLAVPVAASVILILDEVVFPRADNS</sequence>
<feature type="transmembrane region" description="Helical" evidence="8">
    <location>
        <begin position="357"/>
        <end position="390"/>
    </location>
</feature>
<keyword evidence="6 8" id="KW-1133">Transmembrane helix</keyword>
<name>A0A6J7L363_9ZZZZ</name>
<organism evidence="10">
    <name type="scientific">freshwater metagenome</name>
    <dbReference type="NCBI Taxonomy" id="449393"/>
    <lineage>
        <taxon>unclassified sequences</taxon>
        <taxon>metagenomes</taxon>
        <taxon>ecological metagenomes</taxon>
    </lineage>
</organism>
<evidence type="ECO:0000256" key="1">
    <source>
        <dbReference type="ARBA" id="ARBA00004651"/>
    </source>
</evidence>
<evidence type="ECO:0000256" key="5">
    <source>
        <dbReference type="ARBA" id="ARBA00022692"/>
    </source>
</evidence>
<feature type="transmembrane region" description="Helical" evidence="8">
    <location>
        <begin position="289"/>
        <end position="309"/>
    </location>
</feature>
<feature type="transmembrane region" description="Helical" evidence="8">
    <location>
        <begin position="89"/>
        <end position="110"/>
    </location>
</feature>